<dbReference type="Gene3D" id="2.30.180.10">
    <property type="entry name" value="FAS1 domain"/>
    <property type="match status" value="2"/>
</dbReference>
<dbReference type="PROSITE" id="PS50213">
    <property type="entry name" value="FAS1"/>
    <property type="match status" value="2"/>
</dbReference>
<feature type="domain" description="FAS1" evidence="1">
    <location>
        <begin position="42"/>
        <end position="185"/>
    </location>
</feature>
<comment type="caution">
    <text evidence="2">The sequence shown here is derived from an EMBL/GenBank/DDBJ whole genome shotgun (WGS) entry which is preliminary data.</text>
</comment>
<dbReference type="InterPro" id="IPR036378">
    <property type="entry name" value="FAS1_dom_sf"/>
</dbReference>
<proteinExistence type="predicted"/>
<dbReference type="SMART" id="SM00554">
    <property type="entry name" value="FAS1"/>
    <property type="match status" value="1"/>
</dbReference>
<dbReference type="Proteomes" id="UP001409291">
    <property type="component" value="Unassembled WGS sequence"/>
</dbReference>
<evidence type="ECO:0000259" key="1">
    <source>
        <dbReference type="PROSITE" id="PS50213"/>
    </source>
</evidence>
<name>A0ABV0BMF4_9SPHI</name>
<evidence type="ECO:0000313" key="3">
    <source>
        <dbReference type="Proteomes" id="UP001409291"/>
    </source>
</evidence>
<dbReference type="SUPFAM" id="SSF82153">
    <property type="entry name" value="FAS1 domain"/>
    <property type="match status" value="2"/>
</dbReference>
<organism evidence="2 3">
    <name type="scientific">Sphingobacterium kitahiroshimense</name>
    <dbReference type="NCBI Taxonomy" id="470446"/>
    <lineage>
        <taxon>Bacteria</taxon>
        <taxon>Pseudomonadati</taxon>
        <taxon>Bacteroidota</taxon>
        <taxon>Sphingobacteriia</taxon>
        <taxon>Sphingobacteriales</taxon>
        <taxon>Sphingobacteriaceae</taxon>
        <taxon>Sphingobacterium</taxon>
    </lineage>
</organism>
<evidence type="ECO:0000313" key="2">
    <source>
        <dbReference type="EMBL" id="MEN5375950.1"/>
    </source>
</evidence>
<dbReference type="InterPro" id="IPR050904">
    <property type="entry name" value="Adhesion/Biosynth-related"/>
</dbReference>
<dbReference type="PANTHER" id="PTHR10900:SF77">
    <property type="entry name" value="FI19380P1"/>
    <property type="match status" value="1"/>
</dbReference>
<gene>
    <name evidence="2" type="ORF">ABE541_01620</name>
</gene>
<dbReference type="PROSITE" id="PS51257">
    <property type="entry name" value="PROKAR_LIPOPROTEIN"/>
    <property type="match status" value="1"/>
</dbReference>
<dbReference type="PANTHER" id="PTHR10900">
    <property type="entry name" value="PERIOSTIN-RELATED"/>
    <property type="match status" value="1"/>
</dbReference>
<feature type="domain" description="FAS1" evidence="1">
    <location>
        <begin position="190"/>
        <end position="354"/>
    </location>
</feature>
<accession>A0ABV0BMF4</accession>
<dbReference type="Pfam" id="PF02469">
    <property type="entry name" value="Fasciclin"/>
    <property type="match status" value="2"/>
</dbReference>
<dbReference type="InterPro" id="IPR000782">
    <property type="entry name" value="FAS1_domain"/>
</dbReference>
<dbReference type="EMBL" id="JBDJNQ010000001">
    <property type="protein sequence ID" value="MEN5375950.1"/>
    <property type="molecule type" value="Genomic_DNA"/>
</dbReference>
<dbReference type="RefSeq" id="WP_346580454.1">
    <property type="nucleotide sequence ID" value="NZ_JBDJLH010000005.1"/>
</dbReference>
<protein>
    <submittedName>
        <fullName evidence="2">Fasciclin domain-containing protein</fullName>
    </submittedName>
</protein>
<sequence>MSYKIIDKRCNKVQQYVLLILSFFLFSCEHPDLTVVVPNENLRPASDFIKNNYEMTLFSAALEKVGLTGTLNEKGPYTVLVPTDAAFNELGIFRPSDFDKMNVDSLKKVIQYHILPRRMLLRDIPSNGVDVRYATLAGSELYASLGSVGPNGGTPTNELFFSGAKASRKDVILANGVLYVLDKMMKPQFDTSIQAWLEARPTYHVFVSGLKKFGLWDQLATNGPFTIFAPTNEALEEVGITEETLQTLSPEKYRADVLFGSYLIYDKHFFVSDAKVMGIIATTGGYTYQLKNNLHEMSFAAGEEYPSFILSYYLRLRADRTVTAPIIAQVSYGIRAKMDYLCRNGVIHDLNQGLVRPEQAIK</sequence>
<keyword evidence="3" id="KW-1185">Reference proteome</keyword>
<reference evidence="2 3" key="1">
    <citation type="submission" date="2024-04" db="EMBL/GenBank/DDBJ databases">
        <title>WGS of bacteria from Torrens River.</title>
        <authorList>
            <person name="Wyrsch E.R."/>
            <person name="Drigo B."/>
        </authorList>
    </citation>
    <scope>NUCLEOTIDE SEQUENCE [LARGE SCALE GENOMIC DNA]</scope>
    <source>
        <strain evidence="2 3">TWI391</strain>
    </source>
</reference>